<dbReference type="Pfam" id="PF00753">
    <property type="entry name" value="Lactamase_B"/>
    <property type="match status" value="1"/>
</dbReference>
<protein>
    <submittedName>
        <fullName evidence="4">MBL fold metallo-hydrolase</fullName>
    </submittedName>
</protein>
<dbReference type="SMART" id="SM01027">
    <property type="entry name" value="Beta-Casp"/>
    <property type="match status" value="1"/>
</dbReference>
<organism evidence="4 5">
    <name type="scientific">Alishewanella maricola</name>
    <dbReference type="NCBI Taxonomy" id="2795740"/>
    <lineage>
        <taxon>Bacteria</taxon>
        <taxon>Pseudomonadati</taxon>
        <taxon>Pseudomonadota</taxon>
        <taxon>Gammaproteobacteria</taxon>
        <taxon>Alteromonadales</taxon>
        <taxon>Alteromonadaceae</taxon>
        <taxon>Alishewanella</taxon>
    </lineage>
</organism>
<dbReference type="Pfam" id="PF07521">
    <property type="entry name" value="RMMBL"/>
    <property type="match status" value="1"/>
</dbReference>
<dbReference type="InterPro" id="IPR011108">
    <property type="entry name" value="RMMBL"/>
</dbReference>
<dbReference type="Gene3D" id="3.40.50.10890">
    <property type="match status" value="1"/>
</dbReference>
<feature type="domain" description="Metallo-beta-lactamase" evidence="2">
    <location>
        <begin position="17"/>
        <end position="237"/>
    </location>
</feature>
<keyword evidence="1" id="KW-0378">Hydrolase</keyword>
<dbReference type="InterPro" id="IPR050698">
    <property type="entry name" value="MBL"/>
</dbReference>
<dbReference type="PANTHER" id="PTHR11203">
    <property type="entry name" value="CLEAVAGE AND POLYADENYLATION SPECIFICITY FACTOR FAMILY MEMBER"/>
    <property type="match status" value="1"/>
</dbReference>
<dbReference type="SUPFAM" id="SSF56281">
    <property type="entry name" value="Metallo-hydrolase/oxidoreductase"/>
    <property type="match status" value="1"/>
</dbReference>
<dbReference type="RefSeq" id="WP_226752024.1">
    <property type="nucleotide sequence ID" value="NZ_JAEINI020000012.1"/>
</dbReference>
<dbReference type="EMBL" id="JAEINI020000012">
    <property type="protein sequence ID" value="MCB5227962.1"/>
    <property type="molecule type" value="Genomic_DNA"/>
</dbReference>
<dbReference type="InterPro" id="IPR022712">
    <property type="entry name" value="Beta_Casp"/>
</dbReference>
<dbReference type="PANTHER" id="PTHR11203:SF37">
    <property type="entry name" value="INTEGRATOR COMPLEX SUBUNIT 11"/>
    <property type="match status" value="1"/>
</dbReference>
<comment type="caution">
    <text evidence="4">The sequence shown here is derived from an EMBL/GenBank/DDBJ whole genome shotgun (WGS) entry which is preliminary data.</text>
</comment>
<dbReference type="CDD" id="cd16295">
    <property type="entry name" value="TTHA0252-CPSF-like_MBL-fold"/>
    <property type="match status" value="1"/>
</dbReference>
<gene>
    <name evidence="4" type="ORF">JAO78_014180</name>
</gene>
<evidence type="ECO:0000259" key="2">
    <source>
        <dbReference type="SMART" id="SM00849"/>
    </source>
</evidence>
<sequence>MPVNASLTFIGAAQQVTGSCYLIKLPHQQLLLECGMVQGHDQVREWHKFRFPFNAKDIDAVVLSHAHIDHSGLLPLLVSKGFHGKIYCTPGTADILPVLLKDSVNLYLKDLEWQNKKAVRAGKKPQSPVMSVKDVERVVDLIVELPYSKRGFPLDGVELEFADAGHILGSAIVQLWLKGKQAMRKLVFSGDLGNPATVLLPPATDIGQADIVLMESTYGNRDHQPLADTIEELAAALEQAYNENGNVFIPAFALGRSQEILYYLALLFKQGRLKQRMVFLDSPMAISITKIYNEYLHRLDQADLDKIGYKPGMTLQQLLPILKLSETVEDSMAINRISQGAIIIAGSGMCNGGRIVHHLKHNLWKNTNHLIFIGFQARGTLGRRLVDGEKRVKMFGQDIVVKANVHTIGGFSAHAGQSELLAWAKAITGQPDFYLIHGEPEAQLVLQEKLAELGIASQIPAKGDSFDF</sequence>
<proteinExistence type="predicted"/>
<feature type="domain" description="Beta-Casp" evidence="3">
    <location>
        <begin position="257"/>
        <end position="385"/>
    </location>
</feature>
<dbReference type="InterPro" id="IPR001279">
    <property type="entry name" value="Metallo-B-lactamas"/>
</dbReference>
<name>A0ABS8C6P4_9ALTE</name>
<evidence type="ECO:0000313" key="5">
    <source>
        <dbReference type="Proteomes" id="UP000633814"/>
    </source>
</evidence>
<reference evidence="4 5" key="1">
    <citation type="submission" date="2021-10" db="EMBL/GenBank/DDBJ databases">
        <title>Alishewanella koreense sp. nov. isolated from seawater of southwestern coast in South Korea and the proposal for the reclassification of Rheinheimera perlucida and Rheinheimera tuosuensis as Arsukibacterium perlucida and Arsukibacterium tuosuensis.</title>
        <authorList>
            <person name="Kim K.H."/>
            <person name="Ruan W."/>
            <person name="Kim K.R."/>
            <person name="Baek J.H."/>
            <person name="Jeon C.O."/>
        </authorList>
    </citation>
    <scope>NUCLEOTIDE SEQUENCE [LARGE SCALE GENOMIC DNA]</scope>
    <source>
        <strain evidence="4 5">16-MA</strain>
    </source>
</reference>
<evidence type="ECO:0000313" key="4">
    <source>
        <dbReference type="EMBL" id="MCB5227962.1"/>
    </source>
</evidence>
<dbReference type="Gene3D" id="3.60.15.10">
    <property type="entry name" value="Ribonuclease Z/Hydroxyacylglutathione hydrolase-like"/>
    <property type="match status" value="1"/>
</dbReference>
<evidence type="ECO:0000259" key="3">
    <source>
        <dbReference type="SMART" id="SM01027"/>
    </source>
</evidence>
<accession>A0ABS8C6P4</accession>
<dbReference type="InterPro" id="IPR036866">
    <property type="entry name" value="RibonucZ/Hydroxyglut_hydro"/>
</dbReference>
<dbReference type="Pfam" id="PF10996">
    <property type="entry name" value="Beta-Casp"/>
    <property type="match status" value="1"/>
</dbReference>
<keyword evidence="5" id="KW-1185">Reference proteome</keyword>
<evidence type="ECO:0000256" key="1">
    <source>
        <dbReference type="ARBA" id="ARBA00022801"/>
    </source>
</evidence>
<dbReference type="SMART" id="SM00849">
    <property type="entry name" value="Lactamase_B"/>
    <property type="match status" value="1"/>
</dbReference>
<dbReference type="Proteomes" id="UP000633814">
    <property type="component" value="Unassembled WGS sequence"/>
</dbReference>